<gene>
    <name evidence="1" type="ORF">B9L19_08750</name>
</gene>
<dbReference type="RefSeq" id="WP_025950492.1">
    <property type="nucleotide sequence ID" value="NZ_CP018058.1"/>
</dbReference>
<proteinExistence type="predicted"/>
<protein>
    <submittedName>
        <fullName evidence="1">Uncharacterized protein</fullName>
    </submittedName>
</protein>
<dbReference type="AlphaFoldDB" id="A0A226QDW4"/>
<dbReference type="Proteomes" id="UP000198378">
    <property type="component" value="Unassembled WGS sequence"/>
</dbReference>
<dbReference type="KEGG" id="gtm:GT3921_09410"/>
<evidence type="ECO:0000313" key="1">
    <source>
        <dbReference type="EMBL" id="OXB90068.1"/>
    </source>
</evidence>
<sequence length="117" mass="13456">MRRYILVSIILCSIALLFFFSEYSANRSPNQATVSEGFIIMKEGEVYLVEDQDFIQDDANKLSIQELRRKYHMSKLWITGAGALGGIKNGQKVRVWYSEILESYPSKIKVTKIESIK</sequence>
<dbReference type="Pfam" id="PF11518">
    <property type="entry name" value="DUF3221"/>
    <property type="match status" value="1"/>
</dbReference>
<keyword evidence="2" id="KW-1185">Reference proteome</keyword>
<dbReference type="EMBL" id="NEWK01000001">
    <property type="protein sequence ID" value="OXB90068.1"/>
    <property type="molecule type" value="Genomic_DNA"/>
</dbReference>
<evidence type="ECO:0000313" key="2">
    <source>
        <dbReference type="Proteomes" id="UP000198378"/>
    </source>
</evidence>
<reference evidence="1 2" key="1">
    <citation type="submission" date="2017-05" db="EMBL/GenBank/DDBJ databases">
        <title>The genome sequence of Geobacillus thermocatenulatus DSM 730.</title>
        <authorList>
            <person name="Ramaloko W.T."/>
            <person name="Koen N."/>
            <person name="Polliack S."/>
            <person name="Aliyu H."/>
            <person name="Lebre P."/>
            <person name="Mohr T."/>
            <person name="Oswald F."/>
            <person name="Zwick M."/>
            <person name="Neumann A."/>
            <person name="Syldatk C."/>
            <person name="Cowan D."/>
            <person name="De Maayer P."/>
        </authorList>
    </citation>
    <scope>NUCLEOTIDE SEQUENCE [LARGE SCALE GENOMIC DNA]</scope>
    <source>
        <strain evidence="1 2">BGSC 93A1</strain>
    </source>
</reference>
<dbReference type="Gene3D" id="2.40.50.140">
    <property type="entry name" value="Nucleic acid-binding proteins"/>
    <property type="match status" value="1"/>
</dbReference>
<organism evidence="1 2">
    <name type="scientific">Geobacillus thermocatenulatus</name>
    <dbReference type="NCBI Taxonomy" id="33938"/>
    <lineage>
        <taxon>Bacteria</taxon>
        <taxon>Bacillati</taxon>
        <taxon>Bacillota</taxon>
        <taxon>Bacilli</taxon>
        <taxon>Bacillales</taxon>
        <taxon>Anoxybacillaceae</taxon>
        <taxon>Geobacillus</taxon>
        <taxon>Geobacillus thermoleovorans group</taxon>
    </lineage>
</organism>
<dbReference type="InterPro" id="IPR021598">
    <property type="entry name" value="DUF3221"/>
</dbReference>
<name>A0A226QDW4_9BACL</name>
<comment type="caution">
    <text evidence="1">The sequence shown here is derived from an EMBL/GenBank/DDBJ whole genome shotgun (WGS) entry which is preliminary data.</text>
</comment>
<accession>A0A226QDW4</accession>
<dbReference type="InterPro" id="IPR012340">
    <property type="entry name" value="NA-bd_OB-fold"/>
</dbReference>